<proteinExistence type="predicted"/>
<name>A0A1E5UWL5_9POAL</name>
<evidence type="ECO:0000313" key="1">
    <source>
        <dbReference type="EMBL" id="OEL17263.1"/>
    </source>
</evidence>
<protein>
    <submittedName>
        <fullName evidence="1">Uncharacterized protein</fullName>
    </submittedName>
</protein>
<accession>A0A1E5UWL5</accession>
<dbReference type="OrthoDB" id="692179at2759"/>
<sequence>MAISMYIHFRVNPALDRINDSLEAVSIEMSATRDEVKHSHQRTRGLLDSKESQIEARDLVGKFSQGHTIQTSGISFILSPFFNAHIYFGFQTSSCCLIND</sequence>
<evidence type="ECO:0000313" key="2">
    <source>
        <dbReference type="Proteomes" id="UP000095767"/>
    </source>
</evidence>
<dbReference type="Proteomes" id="UP000095767">
    <property type="component" value="Unassembled WGS sequence"/>
</dbReference>
<dbReference type="EMBL" id="LWDX02060496">
    <property type="protein sequence ID" value="OEL17263.1"/>
    <property type="molecule type" value="Genomic_DNA"/>
</dbReference>
<organism evidence="1 2">
    <name type="scientific">Dichanthelium oligosanthes</name>
    <dbReference type="NCBI Taxonomy" id="888268"/>
    <lineage>
        <taxon>Eukaryota</taxon>
        <taxon>Viridiplantae</taxon>
        <taxon>Streptophyta</taxon>
        <taxon>Embryophyta</taxon>
        <taxon>Tracheophyta</taxon>
        <taxon>Spermatophyta</taxon>
        <taxon>Magnoliopsida</taxon>
        <taxon>Liliopsida</taxon>
        <taxon>Poales</taxon>
        <taxon>Poaceae</taxon>
        <taxon>PACMAD clade</taxon>
        <taxon>Panicoideae</taxon>
        <taxon>Panicodae</taxon>
        <taxon>Paniceae</taxon>
        <taxon>Dichantheliinae</taxon>
        <taxon>Dichanthelium</taxon>
    </lineage>
</organism>
<reference evidence="1 2" key="1">
    <citation type="submission" date="2016-09" db="EMBL/GenBank/DDBJ databases">
        <title>The draft genome of Dichanthelium oligosanthes: A C3 panicoid grass species.</title>
        <authorList>
            <person name="Studer A.J."/>
            <person name="Schnable J.C."/>
            <person name="Brutnell T.P."/>
        </authorList>
    </citation>
    <scope>NUCLEOTIDE SEQUENCE [LARGE SCALE GENOMIC DNA]</scope>
    <source>
        <strain evidence="2">cv. Kellogg 1175</strain>
        <tissue evidence="1">Leaf</tissue>
    </source>
</reference>
<keyword evidence="2" id="KW-1185">Reference proteome</keyword>
<gene>
    <name evidence="1" type="ORF">BAE44_0021721</name>
</gene>
<dbReference type="AlphaFoldDB" id="A0A1E5UWL5"/>
<comment type="caution">
    <text evidence="1">The sequence shown here is derived from an EMBL/GenBank/DDBJ whole genome shotgun (WGS) entry which is preliminary data.</text>
</comment>